<dbReference type="KEGG" id="axe:P40_04810"/>
<evidence type="ECO:0000256" key="5">
    <source>
        <dbReference type="ARBA" id="ARBA00022692"/>
    </source>
</evidence>
<evidence type="ECO:0000256" key="3">
    <source>
        <dbReference type="ARBA" id="ARBA00022448"/>
    </source>
</evidence>
<feature type="transmembrane region" description="Helical" evidence="8">
    <location>
        <begin position="100"/>
        <end position="119"/>
    </location>
</feature>
<feature type="transmembrane region" description="Helical" evidence="8">
    <location>
        <begin position="74"/>
        <end position="94"/>
    </location>
</feature>
<dbReference type="RefSeq" id="WP_022994114.1">
    <property type="nucleotide sequence ID" value="NZ_CP012331.1"/>
</dbReference>
<feature type="transmembrane region" description="Helical" evidence="8">
    <location>
        <begin position="7"/>
        <end position="36"/>
    </location>
</feature>
<keyword evidence="5 8" id="KW-0812">Transmembrane</keyword>
<feature type="transmembrane region" description="Helical" evidence="8">
    <location>
        <begin position="197"/>
        <end position="215"/>
    </location>
</feature>
<name>A0A9Q3W290_9GAMM</name>
<accession>A0A9Q3W290</accession>
<reference evidence="9" key="1">
    <citation type="submission" date="2022-01" db="EMBL/GenBank/DDBJ databases">
        <authorList>
            <person name="Karlyshev A.V."/>
            <person name="Jaspars M."/>
        </authorList>
    </citation>
    <scope>NUCLEOTIDE SEQUENCE</scope>
    <source>
        <strain evidence="9">AGSA3-2</strain>
    </source>
</reference>
<gene>
    <name evidence="9" type="ORF">LZG35_00350</name>
</gene>
<dbReference type="InterPro" id="IPR002781">
    <property type="entry name" value="TM_pro_TauE-like"/>
</dbReference>
<comment type="subcellular location">
    <subcellularLocation>
        <location evidence="1 8">Cell membrane</location>
        <topology evidence="1 8">Multi-pass membrane protein</topology>
    </subcellularLocation>
</comment>
<dbReference type="PANTHER" id="PTHR30269">
    <property type="entry name" value="TRANSMEMBRANE PROTEIN YFCA"/>
    <property type="match status" value="1"/>
</dbReference>
<comment type="similarity">
    <text evidence="2 8">Belongs to the 4-toluene sulfonate uptake permease (TSUP) (TC 2.A.102) family.</text>
</comment>
<feature type="transmembrane region" description="Helical" evidence="8">
    <location>
        <begin position="170"/>
        <end position="190"/>
    </location>
</feature>
<dbReference type="GO" id="GO:0005886">
    <property type="term" value="C:plasma membrane"/>
    <property type="evidence" value="ECO:0007669"/>
    <property type="project" value="UniProtKB-SubCell"/>
</dbReference>
<evidence type="ECO:0000313" key="10">
    <source>
        <dbReference type="Proteomes" id="UP001107961"/>
    </source>
</evidence>
<keyword evidence="4 8" id="KW-1003">Cell membrane</keyword>
<keyword evidence="6 8" id="KW-1133">Transmembrane helix</keyword>
<sequence length="249" mass="25889">MPESLPLFLLAVAIGTYIQAVTGFALGIFLLAAVTLLHLGSIPATATALNIMNLALGAVVVVPQLRKADGRIVAQSLIGLVPAMVIGVLLLSYLNSNAQNLLKALLGAVIIAAGLVLVCRPDPLPRRSSPAAFVGTGFLGGFFGGLFSVSGPPIVYQLYRQPIPVQTIRITLLTLFSLASLGRLVVVGLHGDLTLDVVKIGLLSLPVVAAMAWVGNRFPPPVSERTLRRGIFALLMLSGGGTLLMALTA</sequence>
<evidence type="ECO:0000256" key="7">
    <source>
        <dbReference type="ARBA" id="ARBA00023136"/>
    </source>
</evidence>
<dbReference type="EMBL" id="JAJVKT010000001">
    <property type="protein sequence ID" value="MCE7507067.1"/>
    <property type="molecule type" value="Genomic_DNA"/>
</dbReference>
<dbReference type="PANTHER" id="PTHR30269:SF37">
    <property type="entry name" value="MEMBRANE TRANSPORTER PROTEIN"/>
    <property type="match status" value="1"/>
</dbReference>
<organism evidence="9 10">
    <name type="scientific">Alloalcanivorax xenomutans</name>
    <dbReference type="NCBI Taxonomy" id="1094342"/>
    <lineage>
        <taxon>Bacteria</taxon>
        <taxon>Pseudomonadati</taxon>
        <taxon>Pseudomonadota</taxon>
        <taxon>Gammaproteobacteria</taxon>
        <taxon>Oceanospirillales</taxon>
        <taxon>Alcanivoracaceae</taxon>
        <taxon>Alloalcanivorax</taxon>
    </lineage>
</organism>
<dbReference type="Proteomes" id="UP001107961">
    <property type="component" value="Unassembled WGS sequence"/>
</dbReference>
<keyword evidence="10" id="KW-1185">Reference proteome</keyword>
<dbReference type="AlphaFoldDB" id="A0A9Q3W290"/>
<evidence type="ECO:0000313" key="9">
    <source>
        <dbReference type="EMBL" id="MCE7507067.1"/>
    </source>
</evidence>
<keyword evidence="7 8" id="KW-0472">Membrane</keyword>
<dbReference type="InterPro" id="IPR052017">
    <property type="entry name" value="TSUP"/>
</dbReference>
<evidence type="ECO:0000256" key="8">
    <source>
        <dbReference type="RuleBase" id="RU363041"/>
    </source>
</evidence>
<keyword evidence="3" id="KW-0813">Transport</keyword>
<feature type="transmembrane region" description="Helical" evidence="8">
    <location>
        <begin position="131"/>
        <end position="150"/>
    </location>
</feature>
<evidence type="ECO:0000256" key="6">
    <source>
        <dbReference type="ARBA" id="ARBA00022989"/>
    </source>
</evidence>
<dbReference type="Pfam" id="PF01925">
    <property type="entry name" value="TauE"/>
    <property type="match status" value="1"/>
</dbReference>
<comment type="caution">
    <text evidence="9">The sequence shown here is derived from an EMBL/GenBank/DDBJ whole genome shotgun (WGS) entry which is preliminary data.</text>
</comment>
<evidence type="ECO:0000256" key="2">
    <source>
        <dbReference type="ARBA" id="ARBA00009142"/>
    </source>
</evidence>
<feature type="transmembrane region" description="Helical" evidence="8">
    <location>
        <begin position="227"/>
        <end position="247"/>
    </location>
</feature>
<proteinExistence type="inferred from homology"/>
<evidence type="ECO:0000256" key="4">
    <source>
        <dbReference type="ARBA" id="ARBA00022475"/>
    </source>
</evidence>
<protein>
    <recommendedName>
        <fullName evidence="8">Probable membrane transporter protein</fullName>
    </recommendedName>
</protein>
<evidence type="ECO:0000256" key="1">
    <source>
        <dbReference type="ARBA" id="ARBA00004651"/>
    </source>
</evidence>
<feature type="transmembrane region" description="Helical" evidence="8">
    <location>
        <begin position="42"/>
        <end position="62"/>
    </location>
</feature>